<organism evidence="1 2">
    <name type="scientific">Pocillopora meandrina</name>
    <dbReference type="NCBI Taxonomy" id="46732"/>
    <lineage>
        <taxon>Eukaryota</taxon>
        <taxon>Metazoa</taxon>
        <taxon>Cnidaria</taxon>
        <taxon>Anthozoa</taxon>
        <taxon>Hexacorallia</taxon>
        <taxon>Scleractinia</taxon>
        <taxon>Astrocoeniina</taxon>
        <taxon>Pocilloporidae</taxon>
        <taxon>Pocillopora</taxon>
    </lineage>
</organism>
<comment type="caution">
    <text evidence="1">The sequence shown here is derived from an EMBL/GenBank/DDBJ whole genome shotgun (WGS) entry which is preliminary data.</text>
</comment>
<name>A0AAU9WLE3_9CNID</name>
<accession>A0AAU9WLE3</accession>
<protein>
    <submittedName>
        <fullName evidence="1">Uncharacterized protein</fullName>
    </submittedName>
</protein>
<evidence type="ECO:0000313" key="1">
    <source>
        <dbReference type="EMBL" id="CAH3118192.1"/>
    </source>
</evidence>
<gene>
    <name evidence="1" type="ORF">PMEA_00007185</name>
</gene>
<keyword evidence="2" id="KW-1185">Reference proteome</keyword>
<reference evidence="1 2" key="1">
    <citation type="submission" date="2022-05" db="EMBL/GenBank/DDBJ databases">
        <authorList>
            <consortium name="Genoscope - CEA"/>
            <person name="William W."/>
        </authorList>
    </citation>
    <scope>NUCLEOTIDE SEQUENCE [LARGE SCALE GENOMIC DNA]</scope>
</reference>
<dbReference type="AlphaFoldDB" id="A0AAU9WLE3"/>
<sequence>MAFFSLDCCCVNWGGLKPHIEWVNVPVCYHPSCICQPHCEHCYDLDCHHCCCEPCCGGCCGHHCHQCCHHCPCCHCCHHCCHCCHCRRGVVTNKPPLAPRRKSRKHDKSKKVSKKKKYHKRNCFCVTPLVLRMPFFPRLW</sequence>
<dbReference type="EMBL" id="CALNXJ010000016">
    <property type="protein sequence ID" value="CAH3118192.1"/>
    <property type="molecule type" value="Genomic_DNA"/>
</dbReference>
<proteinExistence type="predicted"/>
<dbReference type="Proteomes" id="UP001159428">
    <property type="component" value="Unassembled WGS sequence"/>
</dbReference>
<evidence type="ECO:0000313" key="2">
    <source>
        <dbReference type="Proteomes" id="UP001159428"/>
    </source>
</evidence>